<accession>A0A1L7AH16</accession>
<sequence>MQQTLSGIDLAPILPVWLLATLAVLAVLATALALWRRARGAWWRAAAFALILGALANPRLVTETRETRPDIALVVLDHSASTRIGGREAQLARAREVLEQRLGRIPDLEVRGITVEEGGNRGTRLYGAIETALAEIPRARLAGIVALTDGQVHDIPLPGAAGGPALDAPFHALLAGRPGEVDRRLRVIEAPGFGIVGRSVELRVVAEDLGAPGGAADGGAVRLTIRRDGAAPRVESVPLGREHRITVPIERGGPTVVEVAAEERPGEVSTLNNRAVVTVNGVRERLRVLLVSGEPHAGERTWRRLLKADPNVDLVHFTILRPPEKDDNTPLNELALIAFPVRELFQQRLRDFDLIVFDRFSNRGFLPPQYLRNIADYVRGGGALLLAVGPEFSGPTSLALTPLGQVLPVRPPLGGGAGFGNGLGFGFAPAPRGGDDAEVDGPFRAHVTDAGQRHPVTEGLPGANAGAQAQSWGRWYRYLRAEPRSGTTVMDAPGGSPLMILDRVGEGRVALLLSDHIWLWARGHDGGGPQAELLRRVAHWSMREPELEEEDLTASVSEGRLTVTRRSVADAPPPEIAVTAPDGTVTRHPARAAGGGRSTVEMPAEQPGVWQASDGQRTAYAAAAAPNPLEIADLRADPGPVEPLARATGGAVRWLGTGAEPQLPDIRRVAAGRDTAGPGWIGLRRNEDHTVTGLSATALLPPWLALAMVLGVAVLAWRREGA</sequence>
<evidence type="ECO:0000256" key="2">
    <source>
        <dbReference type="SAM" id="Phobius"/>
    </source>
</evidence>
<dbReference type="SUPFAM" id="SSF52317">
    <property type="entry name" value="Class I glutamine amidotransferase-like"/>
    <property type="match status" value="1"/>
</dbReference>
<dbReference type="eggNOG" id="COG5426">
    <property type="taxonomic scope" value="Bacteria"/>
</dbReference>
<keyword evidence="2" id="KW-1133">Transmembrane helix</keyword>
<protein>
    <recommendedName>
        <fullName evidence="5">Glutamine amidotransferase domain-containing protein</fullName>
    </recommendedName>
</protein>
<dbReference type="InterPro" id="IPR029062">
    <property type="entry name" value="Class_I_gatase-like"/>
</dbReference>
<feature type="transmembrane region" description="Helical" evidence="2">
    <location>
        <begin position="42"/>
        <end position="61"/>
    </location>
</feature>
<keyword evidence="2" id="KW-0472">Membrane</keyword>
<reference evidence="3 4" key="1">
    <citation type="submission" date="2016-05" db="EMBL/GenBank/DDBJ databases">
        <title>Complete Genome and Methylome Analysis of Psychrotrophic Bacterial Isolates from Antarctic Lake Untersee.</title>
        <authorList>
            <person name="Fomenkov A."/>
            <person name="Akimov V.N."/>
            <person name="Vasilyeva L.V."/>
            <person name="Andersen D."/>
            <person name="Vincze T."/>
            <person name="Roberts R.J."/>
        </authorList>
    </citation>
    <scope>NUCLEOTIDE SEQUENCE [LARGE SCALE GENOMIC DNA]</scope>
    <source>
        <strain evidence="3 4">U14-5</strain>
    </source>
</reference>
<dbReference type="AlphaFoldDB" id="A0A1L7AH16"/>
<gene>
    <name evidence="3" type="ORF">RGI145_14155</name>
</gene>
<feature type="transmembrane region" description="Helical" evidence="2">
    <location>
        <begin position="12"/>
        <end position="35"/>
    </location>
</feature>
<keyword evidence="2" id="KW-0812">Transmembrane</keyword>
<evidence type="ECO:0008006" key="5">
    <source>
        <dbReference type="Google" id="ProtNLM"/>
    </source>
</evidence>
<feature type="transmembrane region" description="Helical" evidence="2">
    <location>
        <begin position="699"/>
        <end position="717"/>
    </location>
</feature>
<dbReference type="EMBL" id="CP015583">
    <property type="protein sequence ID" value="APT58086.1"/>
    <property type="molecule type" value="Genomic_DNA"/>
</dbReference>
<evidence type="ECO:0000256" key="1">
    <source>
        <dbReference type="SAM" id="MobiDB-lite"/>
    </source>
</evidence>
<dbReference type="KEGG" id="rgi:RGI145_14155"/>
<dbReference type="STRING" id="257708.RGI145_14155"/>
<dbReference type="Gene3D" id="3.40.50.880">
    <property type="match status" value="1"/>
</dbReference>
<dbReference type="Proteomes" id="UP000185494">
    <property type="component" value="Chromosome 1"/>
</dbReference>
<dbReference type="PANTHER" id="PTHR37947">
    <property type="entry name" value="BLL2462 PROTEIN"/>
    <property type="match status" value="1"/>
</dbReference>
<feature type="region of interest" description="Disordered" evidence="1">
    <location>
        <begin position="573"/>
        <end position="602"/>
    </location>
</feature>
<evidence type="ECO:0000313" key="3">
    <source>
        <dbReference type="EMBL" id="APT58086.1"/>
    </source>
</evidence>
<dbReference type="PANTHER" id="PTHR37947:SF1">
    <property type="entry name" value="BLL2462 PROTEIN"/>
    <property type="match status" value="1"/>
</dbReference>
<dbReference type="RefSeq" id="WP_075798865.1">
    <property type="nucleotide sequence ID" value="NZ_CP015583.1"/>
</dbReference>
<name>A0A1L7AH16_9PROT</name>
<evidence type="ECO:0000313" key="4">
    <source>
        <dbReference type="Proteomes" id="UP000185494"/>
    </source>
</evidence>
<organism evidence="3 4">
    <name type="scientific">Roseomonas gilardii</name>
    <dbReference type="NCBI Taxonomy" id="257708"/>
    <lineage>
        <taxon>Bacteria</taxon>
        <taxon>Pseudomonadati</taxon>
        <taxon>Pseudomonadota</taxon>
        <taxon>Alphaproteobacteria</taxon>
        <taxon>Acetobacterales</taxon>
        <taxon>Roseomonadaceae</taxon>
        <taxon>Roseomonas</taxon>
    </lineage>
</organism>
<proteinExistence type="predicted"/>